<feature type="transmembrane region" description="Helical" evidence="2">
    <location>
        <begin position="313"/>
        <end position="332"/>
    </location>
</feature>
<evidence type="ECO:0000256" key="2">
    <source>
        <dbReference type="SAM" id="Phobius"/>
    </source>
</evidence>
<dbReference type="Proteomes" id="UP000000268">
    <property type="component" value="Chromosome"/>
</dbReference>
<dbReference type="AlphaFoldDB" id="B0C232"/>
<name>B0C232_ACAM1</name>
<dbReference type="RefSeq" id="WP_012162807.1">
    <property type="nucleotide sequence ID" value="NC_009925.1"/>
</dbReference>
<accession>B0C232</accession>
<feature type="compositionally biased region" description="Low complexity" evidence="1">
    <location>
        <begin position="112"/>
        <end position="142"/>
    </location>
</feature>
<feature type="compositionally biased region" description="Polar residues" evidence="1">
    <location>
        <begin position="162"/>
        <end position="177"/>
    </location>
</feature>
<evidence type="ECO:0000313" key="4">
    <source>
        <dbReference type="Proteomes" id="UP000000268"/>
    </source>
</evidence>
<keyword evidence="2" id="KW-0812">Transmembrane</keyword>
<protein>
    <submittedName>
        <fullName evidence="3">Uncharacterized protein</fullName>
    </submittedName>
</protein>
<dbReference type="eggNOG" id="ENOG5032S1W">
    <property type="taxonomic scope" value="Bacteria"/>
</dbReference>
<organism evidence="3 4">
    <name type="scientific">Acaryochloris marina (strain MBIC 11017)</name>
    <dbReference type="NCBI Taxonomy" id="329726"/>
    <lineage>
        <taxon>Bacteria</taxon>
        <taxon>Bacillati</taxon>
        <taxon>Cyanobacteriota</taxon>
        <taxon>Cyanophyceae</taxon>
        <taxon>Acaryochloridales</taxon>
        <taxon>Acaryochloridaceae</taxon>
        <taxon>Acaryochloris</taxon>
    </lineage>
</organism>
<feature type="region of interest" description="Disordered" evidence="1">
    <location>
        <begin position="235"/>
        <end position="279"/>
    </location>
</feature>
<reference evidence="3 4" key="1">
    <citation type="journal article" date="2008" name="Proc. Natl. Acad. Sci. U.S.A.">
        <title>Niche adaptation and genome expansion in the chlorophyll d-producing cyanobacterium Acaryochloris marina.</title>
        <authorList>
            <person name="Swingley W.D."/>
            <person name="Chen M."/>
            <person name="Cheung P.C."/>
            <person name="Conrad A.L."/>
            <person name="Dejesa L.C."/>
            <person name="Hao J."/>
            <person name="Honchak B.M."/>
            <person name="Karbach L.E."/>
            <person name="Kurdoglu A."/>
            <person name="Lahiri S."/>
            <person name="Mastrian S.D."/>
            <person name="Miyashita H."/>
            <person name="Page L."/>
            <person name="Ramakrishna P."/>
            <person name="Satoh S."/>
            <person name="Sattley W.M."/>
            <person name="Shimada Y."/>
            <person name="Taylor H.L."/>
            <person name="Tomo T."/>
            <person name="Tsuchiya T."/>
            <person name="Wang Z.T."/>
            <person name="Raymond J."/>
            <person name="Mimuro M."/>
            <person name="Blankenship R.E."/>
            <person name="Touchman J.W."/>
        </authorList>
    </citation>
    <scope>NUCLEOTIDE SEQUENCE [LARGE SCALE GENOMIC DNA]</scope>
    <source>
        <strain evidence="4">MBIC 11017</strain>
    </source>
</reference>
<dbReference type="HOGENOM" id="CLU_772976_0_0_3"/>
<dbReference type="KEGG" id="amr:AM1_2323"/>
<dbReference type="EMBL" id="CP000828">
    <property type="protein sequence ID" value="ABW27333.1"/>
    <property type="molecule type" value="Genomic_DNA"/>
</dbReference>
<feature type="compositionally biased region" description="Polar residues" evidence="1">
    <location>
        <begin position="248"/>
        <end position="275"/>
    </location>
</feature>
<sequence length="358" mass="39141">MTVSKSPEEKKREEQRMQDVLVLLQHLTENEETTIKLMIECLYEVGAVNFINKKVQNDSINQFAKTLAGMSKPIAKRYGYYWFKKNCPELIVNWLKRKVAFPAPQAKAIQQQEAASQVEVAPVSTETPSPDHPSSSSQSDEPSTLKESTPSVETAHPHQAETPDQSTAPTNSATSWQDDQHQVMASSVDGLQAESQRAQENAADPLPSISPTNGTLTTQDKETETTSAFIETVKAATSSKPEAVLENPPSSAELPTSKQTETAPKQKAQDISQPSRGKAQNKVLMKSFKVTTLPTPMEQKATQIRRLKTQNKVLMGSLAGTILVGGLAIWQLHTTQQSALQLHQSTPSSIVPASQSVE</sequence>
<keyword evidence="2" id="KW-1133">Transmembrane helix</keyword>
<proteinExistence type="predicted"/>
<evidence type="ECO:0000256" key="1">
    <source>
        <dbReference type="SAM" id="MobiDB-lite"/>
    </source>
</evidence>
<keyword evidence="4" id="KW-1185">Reference proteome</keyword>
<feature type="region of interest" description="Disordered" evidence="1">
    <location>
        <begin position="112"/>
        <end position="223"/>
    </location>
</feature>
<gene>
    <name evidence="3" type="ordered locus">AM1_2323</name>
</gene>
<evidence type="ECO:0000313" key="3">
    <source>
        <dbReference type="EMBL" id="ABW27333.1"/>
    </source>
</evidence>
<keyword evidence="2" id="KW-0472">Membrane</keyword>